<dbReference type="Proteomes" id="UP000324222">
    <property type="component" value="Unassembled WGS sequence"/>
</dbReference>
<evidence type="ECO:0000313" key="2">
    <source>
        <dbReference type="Proteomes" id="UP000324222"/>
    </source>
</evidence>
<proteinExistence type="predicted"/>
<comment type="caution">
    <text evidence="1">The sequence shown here is derived from an EMBL/GenBank/DDBJ whole genome shotgun (WGS) entry which is preliminary data.</text>
</comment>
<protein>
    <submittedName>
        <fullName evidence="1">Uncharacterized protein</fullName>
    </submittedName>
</protein>
<keyword evidence="2" id="KW-1185">Reference proteome</keyword>
<name>A0A5B7D4T5_PORTR</name>
<dbReference type="AlphaFoldDB" id="A0A5B7D4T5"/>
<reference evidence="1 2" key="1">
    <citation type="submission" date="2019-05" db="EMBL/GenBank/DDBJ databases">
        <title>Another draft genome of Portunus trituberculatus and its Hox gene families provides insights of decapod evolution.</title>
        <authorList>
            <person name="Jeong J.-H."/>
            <person name="Song I."/>
            <person name="Kim S."/>
            <person name="Choi T."/>
            <person name="Kim D."/>
            <person name="Ryu S."/>
            <person name="Kim W."/>
        </authorList>
    </citation>
    <scope>NUCLEOTIDE SEQUENCE [LARGE SCALE GENOMIC DNA]</scope>
    <source>
        <tissue evidence="1">Muscle</tissue>
    </source>
</reference>
<dbReference type="EMBL" id="VSRR010000510">
    <property type="protein sequence ID" value="MPC16481.1"/>
    <property type="molecule type" value="Genomic_DNA"/>
</dbReference>
<organism evidence="1 2">
    <name type="scientific">Portunus trituberculatus</name>
    <name type="common">Swimming crab</name>
    <name type="synonym">Neptunus trituberculatus</name>
    <dbReference type="NCBI Taxonomy" id="210409"/>
    <lineage>
        <taxon>Eukaryota</taxon>
        <taxon>Metazoa</taxon>
        <taxon>Ecdysozoa</taxon>
        <taxon>Arthropoda</taxon>
        <taxon>Crustacea</taxon>
        <taxon>Multicrustacea</taxon>
        <taxon>Malacostraca</taxon>
        <taxon>Eumalacostraca</taxon>
        <taxon>Eucarida</taxon>
        <taxon>Decapoda</taxon>
        <taxon>Pleocyemata</taxon>
        <taxon>Brachyura</taxon>
        <taxon>Eubrachyura</taxon>
        <taxon>Portunoidea</taxon>
        <taxon>Portunidae</taxon>
        <taxon>Portuninae</taxon>
        <taxon>Portunus</taxon>
    </lineage>
</organism>
<evidence type="ECO:0000313" key="1">
    <source>
        <dbReference type="EMBL" id="MPC16481.1"/>
    </source>
</evidence>
<gene>
    <name evidence="1" type="ORF">E2C01_009305</name>
</gene>
<sequence>MLVKEKRNITGDLVILSPVYSCIQASEGIEPEYRPATVNRSNQGAPLKIKETEFLICNRHSTQGKAAVTAALSPSSSGQPRGVVAVLQTLPSVQVGSISPSRHSYRALCQPAE</sequence>
<accession>A0A5B7D4T5</accession>